<dbReference type="Gene3D" id="3.30.420.10">
    <property type="entry name" value="Ribonuclease H-like superfamily/Ribonuclease H"/>
    <property type="match status" value="1"/>
</dbReference>
<name>A0ABQ6GAT2_9BACL</name>
<organism evidence="1 2">
    <name type="scientific">Paenibacillus glycanilyticus</name>
    <dbReference type="NCBI Taxonomy" id="126569"/>
    <lineage>
        <taxon>Bacteria</taxon>
        <taxon>Bacillati</taxon>
        <taxon>Bacillota</taxon>
        <taxon>Bacilli</taxon>
        <taxon>Bacillales</taxon>
        <taxon>Paenibacillaceae</taxon>
        <taxon>Paenibacillus</taxon>
    </lineage>
</organism>
<dbReference type="InterPro" id="IPR012337">
    <property type="entry name" value="RNaseH-like_sf"/>
</dbReference>
<evidence type="ECO:0000313" key="2">
    <source>
        <dbReference type="Proteomes" id="UP001157114"/>
    </source>
</evidence>
<gene>
    <name evidence="1" type="ORF">MU1_10400</name>
</gene>
<dbReference type="SUPFAM" id="SSF53098">
    <property type="entry name" value="Ribonuclease H-like"/>
    <property type="match status" value="1"/>
</dbReference>
<accession>A0ABQ6GAT2</accession>
<dbReference type="EMBL" id="BSSQ01000004">
    <property type="protein sequence ID" value="GLX66696.1"/>
    <property type="molecule type" value="Genomic_DNA"/>
</dbReference>
<evidence type="ECO:0000313" key="1">
    <source>
        <dbReference type="EMBL" id="GLX66696.1"/>
    </source>
</evidence>
<protein>
    <recommendedName>
        <fullName evidence="3">RNase H type-1 domain-containing protein</fullName>
    </recommendedName>
</protein>
<dbReference type="InterPro" id="IPR036397">
    <property type="entry name" value="RNaseH_sf"/>
</dbReference>
<keyword evidence="2" id="KW-1185">Reference proteome</keyword>
<reference evidence="1 2" key="1">
    <citation type="submission" date="2023-03" db="EMBL/GenBank/DDBJ databases">
        <title>Draft genome sequence of the bacteria which degrade cell wall of Tricholomamatutake.</title>
        <authorList>
            <person name="Konishi Y."/>
            <person name="Fukuta Y."/>
            <person name="Shirasaka N."/>
        </authorList>
    </citation>
    <scope>NUCLEOTIDE SEQUENCE [LARGE SCALE GENOMIC DNA]</scope>
    <source>
        <strain evidence="2">mu1</strain>
    </source>
</reference>
<dbReference type="Proteomes" id="UP001157114">
    <property type="component" value="Unassembled WGS sequence"/>
</dbReference>
<evidence type="ECO:0008006" key="3">
    <source>
        <dbReference type="Google" id="ProtNLM"/>
    </source>
</evidence>
<proteinExistence type="predicted"/>
<sequence>MDLRHNPLVQKAYANPRLKQNIANSGTMFLYCDYAGFASQNVHGIACCTVFNHSVGLYAKRLPLISDHGSVYGELMAVLFSLETLAASAAAGECEHLPKIAVIYSDCSRISHLLAQEQITHAEVARGREELLAALTRINDSFPRLRVQIKYISRHKQNNYLHRLAHNAAREAALAGEAQQDPPIL</sequence>
<comment type="caution">
    <text evidence="1">The sequence shown here is derived from an EMBL/GenBank/DDBJ whole genome shotgun (WGS) entry which is preliminary data.</text>
</comment>
<dbReference type="RefSeq" id="WP_284237412.1">
    <property type="nucleotide sequence ID" value="NZ_BSSQ01000004.1"/>
</dbReference>